<dbReference type="OrthoDB" id="77989at2759"/>
<evidence type="ECO:0000259" key="3">
    <source>
        <dbReference type="PROSITE" id="PS51462"/>
    </source>
</evidence>
<organism evidence="4 5">
    <name type="scientific">Circinella minor</name>
    <dbReference type="NCBI Taxonomy" id="1195481"/>
    <lineage>
        <taxon>Eukaryota</taxon>
        <taxon>Fungi</taxon>
        <taxon>Fungi incertae sedis</taxon>
        <taxon>Mucoromycota</taxon>
        <taxon>Mucoromycotina</taxon>
        <taxon>Mucoromycetes</taxon>
        <taxon>Mucorales</taxon>
        <taxon>Lichtheimiaceae</taxon>
        <taxon>Circinella</taxon>
    </lineage>
</organism>
<dbReference type="PROSITE" id="PS00893">
    <property type="entry name" value="NUDIX_BOX"/>
    <property type="match status" value="1"/>
</dbReference>
<dbReference type="EMBL" id="JAEPRB010000042">
    <property type="protein sequence ID" value="KAG2224446.1"/>
    <property type="molecule type" value="Genomic_DNA"/>
</dbReference>
<dbReference type="PANTHER" id="PTHR12992">
    <property type="entry name" value="NUDIX HYDROLASE"/>
    <property type="match status" value="1"/>
</dbReference>
<dbReference type="Gene3D" id="3.90.79.10">
    <property type="entry name" value="Nucleoside Triphosphate Pyrophosphohydrolase"/>
    <property type="match status" value="1"/>
</dbReference>
<gene>
    <name evidence="4" type="ORF">INT45_010512</name>
</gene>
<dbReference type="CDD" id="cd03426">
    <property type="entry name" value="NUDIX_CoAse_Nudt7"/>
    <property type="match status" value="1"/>
</dbReference>
<dbReference type="Proteomes" id="UP000646827">
    <property type="component" value="Unassembled WGS sequence"/>
</dbReference>
<evidence type="ECO:0000256" key="1">
    <source>
        <dbReference type="ARBA" id="ARBA00022801"/>
    </source>
</evidence>
<dbReference type="SUPFAM" id="SSF55811">
    <property type="entry name" value="Nudix"/>
    <property type="match status" value="1"/>
</dbReference>
<sequence>LKTLIQQLQTHRPLHLESPVEQPRRAAVCAIFRCRPTTLIQPTNNTIPTSIQEFLDQPWVNDSEPELLFIQRATRATDRWSGHVAFPGGKNEPGETDEQTAERETMEEIGLDLNSSAFLPVGTLDAREISNMKGELLMVLVPYVYIQVVPDNLPLTIQESEVAAVQWVPLQFFLSKTPYPDTPLRKSFMIGNVSFPAIDLPTEDESRRMQLWGLTLGMTRELIELTETPGTMGRPAWQQFVTMAKAYPKFSYSDMNVLIRFFMYIQPPKRAIYVAIIWRIMVGGVIIGSLVPKLLRLKKKYI</sequence>
<dbReference type="InterPro" id="IPR000086">
    <property type="entry name" value="NUDIX_hydrolase_dom"/>
</dbReference>
<keyword evidence="2" id="KW-0812">Transmembrane</keyword>
<evidence type="ECO:0000313" key="5">
    <source>
        <dbReference type="Proteomes" id="UP000646827"/>
    </source>
</evidence>
<comment type="caution">
    <text evidence="4">The sequence shown here is derived from an EMBL/GenBank/DDBJ whole genome shotgun (WGS) entry which is preliminary data.</text>
</comment>
<proteinExistence type="predicted"/>
<dbReference type="InterPro" id="IPR020084">
    <property type="entry name" value="NUDIX_hydrolase_CS"/>
</dbReference>
<keyword evidence="2" id="KW-0472">Membrane</keyword>
<protein>
    <recommendedName>
        <fullName evidence="3">Nudix hydrolase domain-containing protein</fullName>
    </recommendedName>
</protein>
<dbReference type="GO" id="GO:0010945">
    <property type="term" value="F:coenzyme A diphosphatase activity"/>
    <property type="evidence" value="ECO:0007669"/>
    <property type="project" value="InterPro"/>
</dbReference>
<feature type="non-terminal residue" evidence="4">
    <location>
        <position position="1"/>
    </location>
</feature>
<dbReference type="InterPro" id="IPR015797">
    <property type="entry name" value="NUDIX_hydrolase-like_dom_sf"/>
</dbReference>
<dbReference type="InterPro" id="IPR045121">
    <property type="entry name" value="CoAse"/>
</dbReference>
<dbReference type="Pfam" id="PF00293">
    <property type="entry name" value="NUDIX"/>
    <property type="match status" value="1"/>
</dbReference>
<name>A0A8H7SA83_9FUNG</name>
<dbReference type="AlphaFoldDB" id="A0A8H7SA83"/>
<keyword evidence="1" id="KW-0378">Hydrolase</keyword>
<keyword evidence="2" id="KW-1133">Transmembrane helix</keyword>
<accession>A0A8H7SA83</accession>
<reference evidence="4 5" key="1">
    <citation type="submission" date="2020-12" db="EMBL/GenBank/DDBJ databases">
        <title>Metabolic potential, ecology and presence of endohyphal bacteria is reflected in genomic diversity of Mucoromycotina.</title>
        <authorList>
            <person name="Muszewska A."/>
            <person name="Okrasinska A."/>
            <person name="Steczkiewicz K."/>
            <person name="Drgas O."/>
            <person name="Orlowska M."/>
            <person name="Perlinska-Lenart U."/>
            <person name="Aleksandrzak-Piekarczyk T."/>
            <person name="Szatraj K."/>
            <person name="Zielenkiewicz U."/>
            <person name="Pilsyk S."/>
            <person name="Malc E."/>
            <person name="Mieczkowski P."/>
            <person name="Kruszewska J.S."/>
            <person name="Biernat P."/>
            <person name="Pawlowska J."/>
        </authorList>
    </citation>
    <scope>NUCLEOTIDE SEQUENCE [LARGE SCALE GENOMIC DNA]</scope>
    <source>
        <strain evidence="4 5">CBS 142.35</strain>
    </source>
</reference>
<feature type="transmembrane region" description="Helical" evidence="2">
    <location>
        <begin position="271"/>
        <end position="291"/>
    </location>
</feature>
<dbReference type="PROSITE" id="PS51462">
    <property type="entry name" value="NUDIX"/>
    <property type="match status" value="1"/>
</dbReference>
<keyword evidence="5" id="KW-1185">Reference proteome</keyword>
<dbReference type="PANTHER" id="PTHR12992:SF44">
    <property type="entry name" value="NUDIX HYDROLASE DOMAIN-CONTAINING PROTEIN"/>
    <property type="match status" value="1"/>
</dbReference>
<evidence type="ECO:0000256" key="2">
    <source>
        <dbReference type="SAM" id="Phobius"/>
    </source>
</evidence>
<feature type="domain" description="Nudix hydrolase" evidence="3">
    <location>
        <begin position="23"/>
        <end position="190"/>
    </location>
</feature>
<evidence type="ECO:0000313" key="4">
    <source>
        <dbReference type="EMBL" id="KAG2224446.1"/>
    </source>
</evidence>